<gene>
    <name evidence="2" type="ORF">CBI38_14140</name>
</gene>
<organism evidence="2 3">
    <name type="scientific">Rhodococcus oxybenzonivorans</name>
    <dbReference type="NCBI Taxonomy" id="1990687"/>
    <lineage>
        <taxon>Bacteria</taxon>
        <taxon>Bacillati</taxon>
        <taxon>Actinomycetota</taxon>
        <taxon>Actinomycetes</taxon>
        <taxon>Mycobacteriales</taxon>
        <taxon>Nocardiaceae</taxon>
        <taxon>Rhodococcus</taxon>
    </lineage>
</organism>
<dbReference type="InterPro" id="IPR036388">
    <property type="entry name" value="WH-like_DNA-bd_sf"/>
</dbReference>
<feature type="domain" description="HTH hxlR-type" evidence="1">
    <location>
        <begin position="2"/>
        <end position="54"/>
    </location>
</feature>
<dbReference type="Proteomes" id="UP000245711">
    <property type="component" value="Chromosome"/>
</dbReference>
<accession>A0A2S2BV65</accession>
<evidence type="ECO:0000259" key="1">
    <source>
        <dbReference type="Pfam" id="PF01638"/>
    </source>
</evidence>
<dbReference type="InterPro" id="IPR002577">
    <property type="entry name" value="HTH_HxlR"/>
</dbReference>
<reference evidence="2 3" key="1">
    <citation type="submission" date="2017-05" db="EMBL/GenBank/DDBJ databases">
        <title>Isolation of Rhodococcus sp. S2-17 biodegrading of BP-3.</title>
        <authorList>
            <person name="Lee Y."/>
            <person name="Kim K.H."/>
            <person name="Chun B.H."/>
            <person name="Jung H.S."/>
            <person name="Jeon C.O."/>
        </authorList>
    </citation>
    <scope>NUCLEOTIDE SEQUENCE [LARGE SCALE GENOMIC DNA]</scope>
    <source>
        <strain evidence="2 3">S2-17</strain>
    </source>
</reference>
<dbReference type="SUPFAM" id="SSF46785">
    <property type="entry name" value="Winged helix' DNA-binding domain"/>
    <property type="match status" value="1"/>
</dbReference>
<proteinExistence type="predicted"/>
<dbReference type="InterPro" id="IPR036390">
    <property type="entry name" value="WH_DNA-bd_sf"/>
</dbReference>
<protein>
    <recommendedName>
        <fullName evidence="1">HTH hxlR-type domain-containing protein</fullName>
    </recommendedName>
</protein>
<dbReference type="EMBL" id="CP021354">
    <property type="protein sequence ID" value="AWK72535.1"/>
    <property type="molecule type" value="Genomic_DNA"/>
</dbReference>
<evidence type="ECO:0000313" key="2">
    <source>
        <dbReference type="EMBL" id="AWK72535.1"/>
    </source>
</evidence>
<name>A0A2S2BV65_9NOCA</name>
<sequence>MLSDTWTFLLLREALLGRRTYAEFEQNLGIGTAVLADRIAHLVDCGVMEKLPYRIPVRESVTRIR</sequence>
<dbReference type="KEGG" id="roz:CBI38_14140"/>
<dbReference type="AlphaFoldDB" id="A0A2S2BV65"/>
<dbReference type="Gene3D" id="1.10.10.10">
    <property type="entry name" value="Winged helix-like DNA-binding domain superfamily/Winged helix DNA-binding domain"/>
    <property type="match status" value="1"/>
</dbReference>
<dbReference type="Pfam" id="PF01638">
    <property type="entry name" value="HxlR"/>
    <property type="match status" value="1"/>
</dbReference>
<evidence type="ECO:0000313" key="3">
    <source>
        <dbReference type="Proteomes" id="UP000245711"/>
    </source>
</evidence>
<keyword evidence="3" id="KW-1185">Reference proteome</keyword>